<feature type="compositionally biased region" description="Basic and acidic residues" evidence="5">
    <location>
        <begin position="18"/>
        <end position="31"/>
    </location>
</feature>
<dbReference type="AlphaFoldDB" id="A0A9Q1CP46"/>
<evidence type="ECO:0000313" key="8">
    <source>
        <dbReference type="Proteomes" id="UP001152320"/>
    </source>
</evidence>
<dbReference type="InterPro" id="IPR013087">
    <property type="entry name" value="Znf_C2H2_type"/>
</dbReference>
<gene>
    <name evidence="7" type="ORF">HOLleu_01292</name>
</gene>
<evidence type="ECO:0000256" key="5">
    <source>
        <dbReference type="SAM" id="MobiDB-lite"/>
    </source>
</evidence>
<keyword evidence="1" id="KW-0479">Metal-binding</keyword>
<evidence type="ECO:0000256" key="2">
    <source>
        <dbReference type="ARBA" id="ARBA00022771"/>
    </source>
</evidence>
<dbReference type="PROSITE" id="PS50157">
    <property type="entry name" value="ZINC_FINGER_C2H2_2"/>
    <property type="match status" value="2"/>
</dbReference>
<feature type="domain" description="C2H2-type" evidence="6">
    <location>
        <begin position="116"/>
        <end position="140"/>
    </location>
</feature>
<dbReference type="Pfam" id="PF00096">
    <property type="entry name" value="zf-C2H2"/>
    <property type="match status" value="1"/>
</dbReference>
<proteinExistence type="predicted"/>
<dbReference type="SMART" id="SM00355">
    <property type="entry name" value="ZnF_C2H2"/>
    <property type="match status" value="2"/>
</dbReference>
<organism evidence="7 8">
    <name type="scientific">Holothuria leucospilota</name>
    <name type="common">Black long sea cucumber</name>
    <name type="synonym">Mertensiothuria leucospilota</name>
    <dbReference type="NCBI Taxonomy" id="206669"/>
    <lineage>
        <taxon>Eukaryota</taxon>
        <taxon>Metazoa</taxon>
        <taxon>Echinodermata</taxon>
        <taxon>Eleutherozoa</taxon>
        <taxon>Echinozoa</taxon>
        <taxon>Holothuroidea</taxon>
        <taxon>Aspidochirotacea</taxon>
        <taxon>Aspidochirotida</taxon>
        <taxon>Holothuriidae</taxon>
        <taxon>Holothuria</taxon>
    </lineage>
</organism>
<dbReference type="OrthoDB" id="7930430at2759"/>
<feature type="compositionally biased region" description="Low complexity" evidence="5">
    <location>
        <begin position="34"/>
        <end position="58"/>
    </location>
</feature>
<comment type="caution">
    <text evidence="7">The sequence shown here is derived from an EMBL/GenBank/DDBJ whole genome shotgun (WGS) entry which is preliminary data.</text>
</comment>
<dbReference type="GO" id="GO:0008270">
    <property type="term" value="F:zinc ion binding"/>
    <property type="evidence" value="ECO:0007669"/>
    <property type="project" value="UniProtKB-KW"/>
</dbReference>
<dbReference type="InterPro" id="IPR022755">
    <property type="entry name" value="Znf_C2H2_jaz"/>
</dbReference>
<sequence>MLVAALERVESQQKAQRLRQEFLQRRAEKMQSETPVSPSDPSPVTSLKSLAPTTAAAAPSPPPPPSTPVEEESLSPKAAPSVESMDSQPLEVDEEWEDPSARKTRKGKTTKAAKNVQCIKGCGKKFTTKVGMRKHLNRVHVPFAFTCRSCDKKFKSEYSLKRHLSTNASCTAEPAPSGPDVPTTSEVTQVSNFSLC</sequence>
<feature type="compositionally biased region" description="Basic residues" evidence="5">
    <location>
        <begin position="102"/>
        <end position="111"/>
    </location>
</feature>
<keyword evidence="8" id="KW-1185">Reference proteome</keyword>
<reference evidence="7" key="1">
    <citation type="submission" date="2021-10" db="EMBL/GenBank/DDBJ databases">
        <title>Tropical sea cucumber genome reveals ecological adaptation and Cuvierian tubules defense mechanism.</title>
        <authorList>
            <person name="Chen T."/>
        </authorList>
    </citation>
    <scope>NUCLEOTIDE SEQUENCE</scope>
    <source>
        <strain evidence="7">Nanhai2018</strain>
        <tissue evidence="7">Muscle</tissue>
    </source>
</reference>
<evidence type="ECO:0000259" key="6">
    <source>
        <dbReference type="PROSITE" id="PS50157"/>
    </source>
</evidence>
<feature type="region of interest" description="Disordered" evidence="5">
    <location>
        <begin position="1"/>
        <end position="112"/>
    </location>
</feature>
<keyword evidence="2 4" id="KW-0863">Zinc-finger</keyword>
<evidence type="ECO:0000256" key="3">
    <source>
        <dbReference type="ARBA" id="ARBA00022833"/>
    </source>
</evidence>
<dbReference type="PROSITE" id="PS00028">
    <property type="entry name" value="ZINC_FINGER_C2H2_1"/>
    <property type="match status" value="1"/>
</dbReference>
<accession>A0A9Q1CP46</accession>
<feature type="domain" description="C2H2-type" evidence="6">
    <location>
        <begin position="145"/>
        <end position="174"/>
    </location>
</feature>
<dbReference type="Proteomes" id="UP001152320">
    <property type="component" value="Chromosome 1"/>
</dbReference>
<dbReference type="Gene3D" id="3.30.160.60">
    <property type="entry name" value="Classic Zinc Finger"/>
    <property type="match status" value="1"/>
</dbReference>
<evidence type="ECO:0000256" key="4">
    <source>
        <dbReference type="PROSITE-ProRule" id="PRU00042"/>
    </source>
</evidence>
<dbReference type="SUPFAM" id="SSF57667">
    <property type="entry name" value="beta-beta-alpha zinc fingers"/>
    <property type="match status" value="1"/>
</dbReference>
<evidence type="ECO:0000313" key="7">
    <source>
        <dbReference type="EMBL" id="KAJ8048821.1"/>
    </source>
</evidence>
<keyword evidence="3" id="KW-0862">Zinc</keyword>
<name>A0A9Q1CP46_HOLLE</name>
<evidence type="ECO:0000256" key="1">
    <source>
        <dbReference type="ARBA" id="ARBA00022723"/>
    </source>
</evidence>
<dbReference type="Pfam" id="PF12171">
    <property type="entry name" value="zf-C2H2_jaz"/>
    <property type="match status" value="1"/>
</dbReference>
<dbReference type="EMBL" id="JAIZAY010000001">
    <property type="protein sequence ID" value="KAJ8048821.1"/>
    <property type="molecule type" value="Genomic_DNA"/>
</dbReference>
<protein>
    <recommendedName>
        <fullName evidence="6">C2H2-type domain-containing protein</fullName>
    </recommendedName>
</protein>
<dbReference type="InterPro" id="IPR036236">
    <property type="entry name" value="Znf_C2H2_sf"/>
</dbReference>